<proteinExistence type="predicted"/>
<keyword evidence="2" id="KW-1185">Reference proteome</keyword>
<evidence type="ECO:0000313" key="1">
    <source>
        <dbReference type="EMBL" id="KAI3769265.1"/>
    </source>
</evidence>
<evidence type="ECO:0000313" key="2">
    <source>
        <dbReference type="Proteomes" id="UP001055879"/>
    </source>
</evidence>
<reference evidence="1 2" key="2">
    <citation type="journal article" date="2022" name="Mol. Ecol. Resour.">
        <title>The genomes of chicory, endive, great burdock and yacon provide insights into Asteraceae paleo-polyploidization history and plant inulin production.</title>
        <authorList>
            <person name="Fan W."/>
            <person name="Wang S."/>
            <person name="Wang H."/>
            <person name="Wang A."/>
            <person name="Jiang F."/>
            <person name="Liu H."/>
            <person name="Zhao H."/>
            <person name="Xu D."/>
            <person name="Zhang Y."/>
        </authorList>
    </citation>
    <scope>NUCLEOTIDE SEQUENCE [LARGE SCALE GENOMIC DNA]</scope>
    <source>
        <strain evidence="2">cv. Niubang</strain>
    </source>
</reference>
<reference evidence="2" key="1">
    <citation type="journal article" date="2022" name="Mol. Ecol. Resour.">
        <title>The genomes of chicory, endive, great burdock and yacon provide insights into Asteraceae palaeo-polyploidization history and plant inulin production.</title>
        <authorList>
            <person name="Fan W."/>
            <person name="Wang S."/>
            <person name="Wang H."/>
            <person name="Wang A."/>
            <person name="Jiang F."/>
            <person name="Liu H."/>
            <person name="Zhao H."/>
            <person name="Xu D."/>
            <person name="Zhang Y."/>
        </authorList>
    </citation>
    <scope>NUCLEOTIDE SEQUENCE [LARGE SCALE GENOMIC DNA]</scope>
    <source>
        <strain evidence="2">cv. Niubang</strain>
    </source>
</reference>
<dbReference type="EMBL" id="CM042047">
    <property type="protein sequence ID" value="KAI3769265.1"/>
    <property type="molecule type" value="Genomic_DNA"/>
</dbReference>
<sequence length="86" mass="9677">MERAIERQIVLLEHLCPSSTKSSARAIVYSTQPPIGVADFLNLQRKKKDENEKSNKPKPNLFLDAHRTKPESGGANRFYVLKNPTG</sequence>
<dbReference type="Proteomes" id="UP001055879">
    <property type="component" value="Linkage Group LG01"/>
</dbReference>
<name>A0ACB9FEI6_ARCLA</name>
<accession>A0ACB9FEI6</accession>
<organism evidence="1 2">
    <name type="scientific">Arctium lappa</name>
    <name type="common">Greater burdock</name>
    <name type="synonym">Lappa major</name>
    <dbReference type="NCBI Taxonomy" id="4217"/>
    <lineage>
        <taxon>Eukaryota</taxon>
        <taxon>Viridiplantae</taxon>
        <taxon>Streptophyta</taxon>
        <taxon>Embryophyta</taxon>
        <taxon>Tracheophyta</taxon>
        <taxon>Spermatophyta</taxon>
        <taxon>Magnoliopsida</taxon>
        <taxon>eudicotyledons</taxon>
        <taxon>Gunneridae</taxon>
        <taxon>Pentapetalae</taxon>
        <taxon>asterids</taxon>
        <taxon>campanulids</taxon>
        <taxon>Asterales</taxon>
        <taxon>Asteraceae</taxon>
        <taxon>Carduoideae</taxon>
        <taxon>Cardueae</taxon>
        <taxon>Arctiinae</taxon>
        <taxon>Arctium</taxon>
    </lineage>
</organism>
<gene>
    <name evidence="1" type="ORF">L6452_00366</name>
</gene>
<comment type="caution">
    <text evidence="1">The sequence shown here is derived from an EMBL/GenBank/DDBJ whole genome shotgun (WGS) entry which is preliminary data.</text>
</comment>
<protein>
    <submittedName>
        <fullName evidence="1">Uncharacterized protein</fullName>
    </submittedName>
</protein>